<evidence type="ECO:0000313" key="5">
    <source>
        <dbReference type="Proteomes" id="UP000290273"/>
    </source>
</evidence>
<dbReference type="EMBL" id="QMAU01000010">
    <property type="protein sequence ID" value="RXI58964.1"/>
    <property type="molecule type" value="Genomic_DNA"/>
</dbReference>
<dbReference type="Gene3D" id="3.40.50.720">
    <property type="entry name" value="NAD(P)-binding Rossmann-like Domain"/>
    <property type="match status" value="1"/>
</dbReference>
<evidence type="ECO:0000256" key="1">
    <source>
        <dbReference type="ARBA" id="ARBA00012776"/>
    </source>
</evidence>
<dbReference type="Pfam" id="PF02882">
    <property type="entry name" value="THF_DHG_CYH_C"/>
    <property type="match status" value="1"/>
</dbReference>
<dbReference type="EC" id="3.5.4.9" evidence="1"/>
<keyword evidence="2" id="KW-0028">Amino-acid biosynthesis</keyword>
<dbReference type="SUPFAM" id="SSF51735">
    <property type="entry name" value="NAD(P)-binding Rossmann-fold domains"/>
    <property type="match status" value="1"/>
</dbReference>
<evidence type="ECO:0000313" key="4">
    <source>
        <dbReference type="EMBL" id="RXI58964.1"/>
    </source>
</evidence>
<protein>
    <recommendedName>
        <fullName evidence="1">methenyltetrahydrofolate cyclohydrolase</fullName>
        <ecNumber evidence="1">3.5.4.9</ecNumber>
    </recommendedName>
</protein>
<organism evidence="4 5">
    <name type="scientific">Clostridium tetani</name>
    <dbReference type="NCBI Taxonomy" id="1513"/>
    <lineage>
        <taxon>Bacteria</taxon>
        <taxon>Bacillati</taxon>
        <taxon>Bacillota</taxon>
        <taxon>Clostridia</taxon>
        <taxon>Eubacteriales</taxon>
        <taxon>Clostridiaceae</taxon>
        <taxon>Clostridium</taxon>
    </lineage>
</organism>
<dbReference type="PANTHER" id="PTHR48099:SF5">
    <property type="entry name" value="C-1-TETRAHYDROFOLATE SYNTHASE, CYTOPLASMIC"/>
    <property type="match status" value="1"/>
</dbReference>
<feature type="domain" description="Tetrahydrofolate dehydrogenase/cyclohydrolase NAD(P)-binding" evidence="3">
    <location>
        <begin position="129"/>
        <end position="251"/>
    </location>
</feature>
<dbReference type="InterPro" id="IPR036291">
    <property type="entry name" value="NAD(P)-bd_dom_sf"/>
</dbReference>
<dbReference type="Proteomes" id="UP000290273">
    <property type="component" value="Unassembled WGS sequence"/>
</dbReference>
<dbReference type="Gene3D" id="3.40.50.10860">
    <property type="entry name" value="Leucine Dehydrogenase, chain A, domain 1"/>
    <property type="match status" value="1"/>
</dbReference>
<dbReference type="InterPro" id="IPR020631">
    <property type="entry name" value="THF_DH/CycHdrlase_NAD-bd_dom"/>
</dbReference>
<dbReference type="PANTHER" id="PTHR48099">
    <property type="entry name" value="C-1-TETRAHYDROFOLATE SYNTHASE, CYTOPLASMIC-RELATED"/>
    <property type="match status" value="1"/>
</dbReference>
<comment type="caution">
    <text evidence="4">The sequence shown here is derived from an EMBL/GenBank/DDBJ whole genome shotgun (WGS) entry which is preliminary data.</text>
</comment>
<sequence length="252" mass="28203">MWNVYFKTLELEDLEGTMYIDLEQLIRNLEPLERGNKTLGIIKCGEHRDSTSYIKSIEKKAKDLDIKTILVDLENAESLYQKIMEIQDLSNAILPVRPFPELVEIFLKINILSSKDIDNFTSKSIFQNCISEGVLEILKFLGVGTDKHVLVVGRGIGKVIAKELLRNDFTIMVAHSKTRNLELLTRNADVIISATGVKGLIKKDMVKVNSIVIDVGLGDVERGVEEKADVTPVKNGVGAVTTQILFKHLLEL</sequence>
<proteinExistence type="predicted"/>
<gene>
    <name evidence="4" type="ORF">DP131_00390</name>
</gene>
<evidence type="ECO:0000259" key="3">
    <source>
        <dbReference type="Pfam" id="PF02882"/>
    </source>
</evidence>
<reference evidence="4 5" key="1">
    <citation type="submission" date="2018-06" db="EMBL/GenBank/DDBJ databases">
        <title>Genome conservation of Clostridium tetani.</title>
        <authorList>
            <person name="Bruggemann H."/>
            <person name="Popoff M.R."/>
        </authorList>
    </citation>
    <scope>NUCLEOTIDE SEQUENCE [LARGE SCALE GENOMIC DNA]</scope>
    <source>
        <strain evidence="4 5">63.05</strain>
    </source>
</reference>
<name>A0ABY0EVU1_CLOTA</name>
<accession>A0ABY0EVU1</accession>
<evidence type="ECO:0000256" key="2">
    <source>
        <dbReference type="ARBA" id="ARBA00022605"/>
    </source>
</evidence>